<evidence type="ECO:0000313" key="1">
    <source>
        <dbReference type="EMBL" id="MBT9290395.1"/>
    </source>
</evidence>
<gene>
    <name evidence="1" type="ORF">KL771_13065</name>
</gene>
<name>A0A947D425_9HYPH</name>
<comment type="caution">
    <text evidence="1">The sequence shown here is derived from an EMBL/GenBank/DDBJ whole genome shotgun (WGS) entry which is preliminary data.</text>
</comment>
<dbReference type="RefSeq" id="WP_261969000.1">
    <property type="nucleotide sequence ID" value="NZ_JAHHZF010000006.1"/>
</dbReference>
<dbReference type="EMBL" id="JAHHZF010000006">
    <property type="protein sequence ID" value="MBT9290395.1"/>
    <property type="molecule type" value="Genomic_DNA"/>
</dbReference>
<reference evidence="1 2" key="1">
    <citation type="submission" date="2021-06" db="EMBL/GenBank/DDBJ databases">
        <authorList>
            <person name="Grouzdev D.S."/>
            <person name="Koziaeva V."/>
        </authorList>
    </citation>
    <scope>NUCLEOTIDE SEQUENCE [LARGE SCALE GENOMIC DNA]</scope>
    <source>
        <strain evidence="1 2">22</strain>
    </source>
</reference>
<dbReference type="AlphaFoldDB" id="A0A947D425"/>
<dbReference type="Proteomes" id="UP000766595">
    <property type="component" value="Unassembled WGS sequence"/>
</dbReference>
<evidence type="ECO:0000313" key="2">
    <source>
        <dbReference type="Proteomes" id="UP000766595"/>
    </source>
</evidence>
<protein>
    <submittedName>
        <fullName evidence="1">Uncharacterized protein</fullName>
    </submittedName>
</protein>
<organism evidence="1 2">
    <name type="scientific">Prosthecodimorpha staleyi</name>
    <dbReference type="NCBI Taxonomy" id="2840188"/>
    <lineage>
        <taxon>Bacteria</taxon>
        <taxon>Pseudomonadati</taxon>
        <taxon>Pseudomonadota</taxon>
        <taxon>Alphaproteobacteria</taxon>
        <taxon>Hyphomicrobiales</taxon>
        <taxon>Ancalomicrobiaceae</taxon>
        <taxon>Prosthecodimorpha</taxon>
    </lineage>
</organism>
<proteinExistence type="predicted"/>
<keyword evidence="2" id="KW-1185">Reference proteome</keyword>
<sequence>MSDDAELLRRILSFADASLPAGPMDPGFDIETIQGPDKSSRILRRLRSSSPGGLTFFNGYLKVYGVRGERGIDIRHWNAESSWKFAWPSDLRPYWCFAGTAMGEQFAVETVPGDGPAASAVYSLDPITMEPSVFASAMDDFFVLFSQGPEAFIYEDVYRDIVEKHGAIGMKDGVSVMPPRVFRRDVDAKSVFISDYRTMMTINGDCFSEASKLPVGAQVLGLTAYSDDQNRERIRFRVRSH</sequence>
<accession>A0A947D425</accession>